<reference evidence="6 7" key="1">
    <citation type="journal article" date="2014" name="Genome Announc.">
        <title>Draft genome sequences of eight enterohepatic helicobacter species isolated from both laboratory and wild rodents.</title>
        <authorList>
            <person name="Sheh A."/>
            <person name="Shen Z."/>
            <person name="Fox J.G."/>
        </authorList>
    </citation>
    <scope>NUCLEOTIDE SEQUENCE [LARGE SCALE GENOMIC DNA]</scope>
    <source>
        <strain evidence="6 7">MIT 01-6451</strain>
    </source>
</reference>
<dbReference type="EMBL" id="JRMQ02000013">
    <property type="protein sequence ID" value="TLE00264.1"/>
    <property type="molecule type" value="Genomic_DNA"/>
</dbReference>
<dbReference type="Proteomes" id="UP000029707">
    <property type="component" value="Unassembled WGS sequence"/>
</dbReference>
<comment type="pathway">
    <text evidence="5">Quinol/quinone metabolism; menaquinone biosynthesis; menaquinol from 1,4-dihydroxy-2-naphthoate: step 2/2.</text>
</comment>
<dbReference type="NCBIfam" id="TIGR01934">
    <property type="entry name" value="MenG_MenH_UbiE"/>
    <property type="match status" value="1"/>
</dbReference>
<comment type="caution">
    <text evidence="5">Lacks conserved residue(s) required for the propagation of feature annotation.</text>
</comment>
<dbReference type="HAMAP" id="MF_01813">
    <property type="entry name" value="MenG_UbiE_methyltr"/>
    <property type="match status" value="1"/>
</dbReference>
<keyword evidence="2 5" id="KW-0489">Methyltransferase</keyword>
<comment type="catalytic activity">
    <reaction evidence="5">
        <text>a 2-demethylmenaquinol + S-adenosyl-L-methionine = a menaquinol + S-adenosyl-L-homocysteine + H(+)</text>
        <dbReference type="Rhea" id="RHEA:42640"/>
        <dbReference type="Rhea" id="RHEA-COMP:9539"/>
        <dbReference type="Rhea" id="RHEA-COMP:9563"/>
        <dbReference type="ChEBI" id="CHEBI:15378"/>
        <dbReference type="ChEBI" id="CHEBI:18151"/>
        <dbReference type="ChEBI" id="CHEBI:55437"/>
        <dbReference type="ChEBI" id="CHEBI:57856"/>
        <dbReference type="ChEBI" id="CHEBI:59789"/>
        <dbReference type="EC" id="2.1.1.163"/>
    </reaction>
</comment>
<dbReference type="CDD" id="cd02440">
    <property type="entry name" value="AdoMet_MTases"/>
    <property type="match status" value="1"/>
</dbReference>
<keyword evidence="1 5" id="KW-0474">Menaquinone biosynthesis</keyword>
<accession>A0A4U8TJF6</accession>
<evidence type="ECO:0000313" key="7">
    <source>
        <dbReference type="Proteomes" id="UP000029707"/>
    </source>
</evidence>
<evidence type="ECO:0000256" key="4">
    <source>
        <dbReference type="ARBA" id="ARBA00022691"/>
    </source>
</evidence>
<dbReference type="AlphaFoldDB" id="A0A4U8TJF6"/>
<evidence type="ECO:0000313" key="6">
    <source>
        <dbReference type="EMBL" id="TLE00264.1"/>
    </source>
</evidence>
<dbReference type="NCBIfam" id="NF001244">
    <property type="entry name" value="PRK00216.1-5"/>
    <property type="match status" value="1"/>
</dbReference>
<dbReference type="PROSITE" id="PS51608">
    <property type="entry name" value="SAM_MT_UBIE"/>
    <property type="match status" value="1"/>
</dbReference>
<dbReference type="GO" id="GO:0008425">
    <property type="term" value="F:2-methoxy-6-polyprenyl-1,4-benzoquinol methyltransferase activity"/>
    <property type="evidence" value="ECO:0007669"/>
    <property type="project" value="TreeGrafter"/>
</dbReference>
<dbReference type="Pfam" id="PF01209">
    <property type="entry name" value="Ubie_methyltran"/>
    <property type="match status" value="1"/>
</dbReference>
<name>A0A4U8TJF6_9HELI</name>
<comment type="caution">
    <text evidence="6">The sequence shown here is derived from an EMBL/GenBank/DDBJ whole genome shotgun (WGS) entry which is preliminary data.</text>
</comment>
<gene>
    <name evidence="6" type="primary">ubiE</name>
    <name evidence="5" type="synonym">menG</name>
    <name evidence="6" type="ORF">LS65_008050</name>
</gene>
<dbReference type="STRING" id="425400.LS65_00375"/>
<comment type="function">
    <text evidence="5">Methyltransferase required for the conversion of demethylmenaquinol (DMKH2) to menaquinol (MKH2).</text>
</comment>
<evidence type="ECO:0000256" key="2">
    <source>
        <dbReference type="ARBA" id="ARBA00022603"/>
    </source>
</evidence>
<dbReference type="PROSITE" id="PS01183">
    <property type="entry name" value="UBIE_1"/>
    <property type="match status" value="1"/>
</dbReference>
<dbReference type="InterPro" id="IPR023576">
    <property type="entry name" value="UbiE/COQ5_MeTrFase_CS"/>
</dbReference>
<keyword evidence="7" id="KW-1185">Reference proteome</keyword>
<evidence type="ECO:0000256" key="5">
    <source>
        <dbReference type="HAMAP-Rule" id="MF_01813"/>
    </source>
</evidence>
<dbReference type="GeneID" id="82322172"/>
<keyword evidence="3 5" id="KW-0808">Transferase</keyword>
<dbReference type="OrthoDB" id="9808140at2"/>
<dbReference type="InterPro" id="IPR029063">
    <property type="entry name" value="SAM-dependent_MTases_sf"/>
</dbReference>
<dbReference type="UniPathway" id="UPA00079">
    <property type="reaction ID" value="UER00169"/>
</dbReference>
<evidence type="ECO:0000256" key="1">
    <source>
        <dbReference type="ARBA" id="ARBA00022428"/>
    </source>
</evidence>
<dbReference type="Gene3D" id="3.40.50.150">
    <property type="entry name" value="Vaccinia Virus protein VP39"/>
    <property type="match status" value="1"/>
</dbReference>
<organism evidence="6 7">
    <name type="scientific">Helicobacter japonicus</name>
    <dbReference type="NCBI Taxonomy" id="425400"/>
    <lineage>
        <taxon>Bacteria</taxon>
        <taxon>Pseudomonadati</taxon>
        <taxon>Campylobacterota</taxon>
        <taxon>Epsilonproteobacteria</taxon>
        <taxon>Campylobacterales</taxon>
        <taxon>Helicobacteraceae</taxon>
        <taxon>Helicobacter</taxon>
    </lineage>
</organism>
<keyword evidence="4 5" id="KW-0949">S-adenosyl-L-methionine</keyword>
<dbReference type="GO" id="GO:0043770">
    <property type="term" value="F:demethylmenaquinone methyltransferase activity"/>
    <property type="evidence" value="ECO:0007669"/>
    <property type="project" value="UniProtKB-UniRule"/>
</dbReference>
<proteinExistence type="inferred from homology"/>
<feature type="binding site" evidence="5">
    <location>
        <position position="61"/>
    </location>
    <ligand>
        <name>S-adenosyl-L-methionine</name>
        <dbReference type="ChEBI" id="CHEBI:59789"/>
    </ligand>
</feature>
<comment type="similarity">
    <text evidence="5">Belongs to the class I-like SAM-binding methyltransferase superfamily. MenG/UbiE family.</text>
</comment>
<dbReference type="GO" id="GO:0009234">
    <property type="term" value="P:menaquinone biosynthetic process"/>
    <property type="evidence" value="ECO:0007669"/>
    <property type="project" value="UniProtKB-UniRule"/>
</dbReference>
<dbReference type="SUPFAM" id="SSF53335">
    <property type="entry name" value="S-adenosyl-L-methionine-dependent methyltransferases"/>
    <property type="match status" value="1"/>
</dbReference>
<dbReference type="EC" id="2.1.1.163" evidence="5"/>
<dbReference type="PANTHER" id="PTHR43591">
    <property type="entry name" value="METHYLTRANSFERASE"/>
    <property type="match status" value="1"/>
</dbReference>
<dbReference type="UniPathway" id="UPA00232"/>
<dbReference type="PANTHER" id="PTHR43591:SF24">
    <property type="entry name" value="2-METHOXY-6-POLYPRENYL-1,4-BENZOQUINOL METHYLASE, MITOCHONDRIAL"/>
    <property type="match status" value="1"/>
</dbReference>
<protein>
    <recommendedName>
        <fullName evidence="5">Demethylmenaquinone methyltransferase</fullName>
        <ecNumber evidence="5">2.1.1.163</ecNumber>
    </recommendedName>
</protein>
<dbReference type="RefSeq" id="WP_034360371.1">
    <property type="nucleotide sequence ID" value="NZ_CAJUDB010000015.1"/>
</dbReference>
<sequence length="246" mass="27368">MSDKQEQIVSMFNEIAPSYDKANRVMSLGIDVSWRVMACKKAFEALGKDKIECVLDVACGTGDMLWHWNNQAQKSGKQIVQMCGIDPSNGMLEVAKQKLAPLLNDRTHSTLSLEIGEAKALNIESESVDILSIAYGLRNVVALESALDEFVRVLKKGGVLVILEFMNNKDSGFLQQFMRFYTRKILPLVGGVLSRNYAAYKYLPNSIQDFVSAEDLKGKLENRGVVSYFMKGYSANISTLYVGIKS</sequence>
<evidence type="ECO:0000256" key="3">
    <source>
        <dbReference type="ARBA" id="ARBA00022679"/>
    </source>
</evidence>
<dbReference type="GO" id="GO:0032259">
    <property type="term" value="P:methylation"/>
    <property type="evidence" value="ECO:0007669"/>
    <property type="project" value="UniProtKB-KW"/>
</dbReference>
<feature type="binding site" evidence="5">
    <location>
        <position position="86"/>
    </location>
    <ligand>
        <name>S-adenosyl-L-methionine</name>
        <dbReference type="ChEBI" id="CHEBI:59789"/>
    </ligand>
</feature>
<dbReference type="InterPro" id="IPR004033">
    <property type="entry name" value="UbiE/COQ5_MeTrFase"/>
</dbReference>